<keyword evidence="4" id="KW-1185">Reference proteome</keyword>
<reference evidence="3 4" key="1">
    <citation type="journal article" date="2023" name="Int. J. Syst. Evol. Microbiol.">
        <title>Streptococcus sciuri sp. nov., Staphylococcus marylandisciuri sp. nov. and Staphylococcus americanisciuri sp. nov., isolated from faeces of eastern grey squirrel (Sciurus carolinensis).</title>
        <authorList>
            <person name="Volokhov D.V."/>
            <person name="Zagorodnyaya T.A."/>
            <person name="Furtak V.A."/>
            <person name="Nattanmai G."/>
            <person name="Randall L."/>
            <person name="Jose S."/>
            <person name="Gao Y."/>
            <person name="Eisenberg T."/>
            <person name="Delmonte P."/>
            <person name="Blom J."/>
            <person name="Mitchell K.K."/>
        </authorList>
    </citation>
    <scope>NUCLEOTIDE SEQUENCE [LARGE SCALE GENOMIC DNA]</scope>
    <source>
        <strain evidence="3 4">SQ8-PEA</strain>
    </source>
</reference>
<dbReference type="EMBL" id="JAOPKZ010000002">
    <property type="protein sequence ID" value="MCU5745355.1"/>
    <property type="molecule type" value="Genomic_DNA"/>
</dbReference>
<dbReference type="PANTHER" id="PTHR48081">
    <property type="entry name" value="AB HYDROLASE SUPERFAMILY PROTEIN C4A8.06C"/>
    <property type="match status" value="1"/>
</dbReference>
<dbReference type="InterPro" id="IPR013094">
    <property type="entry name" value="AB_hydrolase_3"/>
</dbReference>
<feature type="domain" description="Alpha/beta hydrolase fold-3" evidence="2">
    <location>
        <begin position="105"/>
        <end position="305"/>
    </location>
</feature>
<dbReference type="Gene3D" id="3.40.50.1820">
    <property type="entry name" value="alpha/beta hydrolase"/>
    <property type="match status" value="1"/>
</dbReference>
<comment type="caution">
    <text evidence="3">The sequence shown here is derived from an EMBL/GenBank/DDBJ whole genome shotgun (WGS) entry which is preliminary data.</text>
</comment>
<dbReference type="SUPFAM" id="SSF53474">
    <property type="entry name" value="alpha/beta-Hydrolases"/>
    <property type="match status" value="1"/>
</dbReference>
<evidence type="ECO:0000259" key="2">
    <source>
        <dbReference type="Pfam" id="PF07859"/>
    </source>
</evidence>
<proteinExistence type="predicted"/>
<protein>
    <submittedName>
        <fullName evidence="3">Alpha/beta hydrolase</fullName>
    </submittedName>
</protein>
<evidence type="ECO:0000256" key="1">
    <source>
        <dbReference type="ARBA" id="ARBA00022801"/>
    </source>
</evidence>
<dbReference type="InterPro" id="IPR029058">
    <property type="entry name" value="AB_hydrolase_fold"/>
</dbReference>
<gene>
    <name evidence="3" type="ORF">N9R04_01300</name>
</gene>
<organism evidence="3 4">
    <name type="scientific">Staphylococcus marylandisciuri</name>
    <dbReference type="NCBI Taxonomy" id="2981529"/>
    <lineage>
        <taxon>Bacteria</taxon>
        <taxon>Bacillati</taxon>
        <taxon>Bacillota</taxon>
        <taxon>Bacilli</taxon>
        <taxon>Bacillales</taxon>
        <taxon>Staphylococcaceae</taxon>
        <taxon>Staphylococcus</taxon>
    </lineage>
</organism>
<dbReference type="Pfam" id="PF07859">
    <property type="entry name" value="Abhydrolase_3"/>
    <property type="match status" value="1"/>
</dbReference>
<evidence type="ECO:0000313" key="3">
    <source>
        <dbReference type="EMBL" id="MCU5745355.1"/>
    </source>
</evidence>
<sequence>MLKKITTVTTAIAGIALTSYCYVRFKERRSYASFLLELKMRASGMKKPFTNISDAQVALDKVSPHTKGLFKGTDYKFKHKADKLEVKNSTVYVVNNQENRQQPVVLYIHGGAWFQDPLKSHFEYIDALAGTLNAKVVMPIYPKVPHADYRATFDLLETIYKQLLKSVEHSHKLIISGDSAGGQIGLSFAQYLKQLKLPQPSNIVLNSPVLDGTFSDPKAKVYEQIDPMIGIEGSKFFLELWAGDRNLTDWQISPINGDLTGLGHITLNVGTKETLFPEALKLSYKLQELGINHDFIPGYNMYHIYPIFSLPERYHFLRTLKQIINKH</sequence>
<name>A0ABT2QN20_9STAP</name>
<evidence type="ECO:0000313" key="4">
    <source>
        <dbReference type="Proteomes" id="UP001209553"/>
    </source>
</evidence>
<dbReference type="GO" id="GO:0016787">
    <property type="term" value="F:hydrolase activity"/>
    <property type="evidence" value="ECO:0007669"/>
    <property type="project" value="UniProtKB-KW"/>
</dbReference>
<accession>A0ABT2QN20</accession>
<dbReference type="Proteomes" id="UP001209553">
    <property type="component" value="Unassembled WGS sequence"/>
</dbReference>
<dbReference type="PANTHER" id="PTHR48081:SF8">
    <property type="entry name" value="ALPHA_BETA HYDROLASE FOLD-3 DOMAIN-CONTAINING PROTEIN-RELATED"/>
    <property type="match status" value="1"/>
</dbReference>
<dbReference type="RefSeq" id="WP_262853917.1">
    <property type="nucleotide sequence ID" value="NZ_JAOPKZ010000002.1"/>
</dbReference>
<dbReference type="InterPro" id="IPR050300">
    <property type="entry name" value="GDXG_lipolytic_enzyme"/>
</dbReference>
<keyword evidence="1 3" id="KW-0378">Hydrolase</keyword>